<comment type="caution">
    <text evidence="1">The sequence shown here is derived from an EMBL/GenBank/DDBJ whole genome shotgun (WGS) entry which is preliminary data.</text>
</comment>
<evidence type="ECO:0000313" key="2">
    <source>
        <dbReference type="Proteomes" id="UP000315289"/>
    </source>
</evidence>
<sequence length="41" mass="4831">MYFAIINRPNKVKKEIMKINQLINFQIGLCFFHAFGCLTKP</sequence>
<name>A0A557SRT8_9ARCH</name>
<gene>
    <name evidence="1" type="ORF">NARC_160022</name>
</gene>
<reference evidence="1 2" key="1">
    <citation type="journal article" date="2019" name="Front. Microbiol.">
        <title>Ammonia Oxidation by the Arctic Terrestrial Thaumarchaeote Candidatus Nitrosocosmicus arcticus Is Stimulated by Increasing Temperatures.</title>
        <authorList>
            <person name="Alves R.J.E."/>
            <person name="Kerou M."/>
            <person name="Zappe A."/>
            <person name="Bittner R."/>
            <person name="Abby S.S."/>
            <person name="Schmidt H.A."/>
            <person name="Pfeifer K."/>
            <person name="Schleper C."/>
        </authorList>
    </citation>
    <scope>NUCLEOTIDE SEQUENCE [LARGE SCALE GENOMIC DNA]</scope>
    <source>
        <strain evidence="1 2">Kfb</strain>
    </source>
</reference>
<accession>A0A557SRT8</accession>
<keyword evidence="2" id="KW-1185">Reference proteome</keyword>
<dbReference type="Proteomes" id="UP000315289">
    <property type="component" value="Unassembled WGS sequence"/>
</dbReference>
<dbReference type="AlphaFoldDB" id="A0A557SRT8"/>
<dbReference type="EMBL" id="VOAH01000016">
    <property type="protein sequence ID" value="TVP39309.1"/>
    <property type="molecule type" value="Genomic_DNA"/>
</dbReference>
<proteinExistence type="predicted"/>
<protein>
    <submittedName>
        <fullName evidence="1">Uncharacterized protein</fullName>
    </submittedName>
</protein>
<evidence type="ECO:0000313" key="1">
    <source>
        <dbReference type="EMBL" id="TVP39309.1"/>
    </source>
</evidence>
<organism evidence="1 2">
    <name type="scientific">Candidatus Nitrosocosmicus arcticus</name>
    <dbReference type="NCBI Taxonomy" id="2035267"/>
    <lineage>
        <taxon>Archaea</taxon>
        <taxon>Nitrososphaerota</taxon>
        <taxon>Nitrososphaeria</taxon>
        <taxon>Nitrososphaerales</taxon>
        <taxon>Nitrososphaeraceae</taxon>
        <taxon>Candidatus Nitrosocosmicus</taxon>
    </lineage>
</organism>